<organism evidence="1 2">
    <name type="scientific">Bursaphelenchus okinawaensis</name>
    <dbReference type="NCBI Taxonomy" id="465554"/>
    <lineage>
        <taxon>Eukaryota</taxon>
        <taxon>Metazoa</taxon>
        <taxon>Ecdysozoa</taxon>
        <taxon>Nematoda</taxon>
        <taxon>Chromadorea</taxon>
        <taxon>Rhabditida</taxon>
        <taxon>Tylenchina</taxon>
        <taxon>Tylenchomorpha</taxon>
        <taxon>Aphelenchoidea</taxon>
        <taxon>Aphelenchoididae</taxon>
        <taxon>Bursaphelenchus</taxon>
    </lineage>
</organism>
<dbReference type="Proteomes" id="UP000783686">
    <property type="component" value="Unassembled WGS sequence"/>
</dbReference>
<evidence type="ECO:0008006" key="3">
    <source>
        <dbReference type="Google" id="ProtNLM"/>
    </source>
</evidence>
<gene>
    <name evidence="1" type="ORF">BOKJ2_LOCUS77</name>
</gene>
<dbReference type="SUPFAM" id="SSF53649">
    <property type="entry name" value="Alkaline phosphatase-like"/>
    <property type="match status" value="2"/>
</dbReference>
<dbReference type="EMBL" id="CAJFDH010000001">
    <property type="protein sequence ID" value="CAD5205393.1"/>
    <property type="molecule type" value="Genomic_DNA"/>
</dbReference>
<dbReference type="FunFam" id="3.40.720.10:FF:000017">
    <property type="entry name" value="Predicted protein"/>
    <property type="match status" value="1"/>
</dbReference>
<protein>
    <recommendedName>
        <fullName evidence="3">Sulfatase domain-containing protein</fullName>
    </recommendedName>
</protein>
<proteinExistence type="predicted"/>
<dbReference type="InterPro" id="IPR004245">
    <property type="entry name" value="DUF229"/>
</dbReference>
<dbReference type="InterPro" id="IPR017850">
    <property type="entry name" value="Alkaline_phosphatase_core_sf"/>
</dbReference>
<name>A0A811JQ50_9BILA</name>
<dbReference type="Proteomes" id="UP000614601">
    <property type="component" value="Unassembled WGS sequence"/>
</dbReference>
<dbReference type="CDD" id="cd16021">
    <property type="entry name" value="ALP_like"/>
    <property type="match status" value="1"/>
</dbReference>
<reference evidence="1" key="1">
    <citation type="submission" date="2020-09" db="EMBL/GenBank/DDBJ databases">
        <authorList>
            <person name="Kikuchi T."/>
        </authorList>
    </citation>
    <scope>NUCLEOTIDE SEQUENCE</scope>
    <source>
        <strain evidence="1">SH1</strain>
    </source>
</reference>
<evidence type="ECO:0000313" key="2">
    <source>
        <dbReference type="Proteomes" id="UP000614601"/>
    </source>
</evidence>
<evidence type="ECO:0000313" key="1">
    <source>
        <dbReference type="EMBL" id="CAD5205393.1"/>
    </source>
</evidence>
<accession>A0A811JQ50</accession>
<dbReference type="EMBL" id="CAJFCW020000001">
    <property type="protein sequence ID" value="CAG9077127.1"/>
    <property type="molecule type" value="Genomic_DNA"/>
</dbReference>
<dbReference type="AlphaFoldDB" id="A0A811JQ50"/>
<dbReference type="OrthoDB" id="413313at2759"/>
<dbReference type="Gene3D" id="3.40.720.10">
    <property type="entry name" value="Alkaline Phosphatase, subunit A"/>
    <property type="match status" value="1"/>
</dbReference>
<keyword evidence="2" id="KW-1185">Reference proteome</keyword>
<dbReference type="GO" id="GO:0005615">
    <property type="term" value="C:extracellular space"/>
    <property type="evidence" value="ECO:0007669"/>
    <property type="project" value="TreeGrafter"/>
</dbReference>
<dbReference type="Pfam" id="PF02995">
    <property type="entry name" value="DUF229"/>
    <property type="match status" value="1"/>
</dbReference>
<sequence length="691" mass="79576">MNILKFMKRNWLRVLYPSRWKPFLLILMCLSGSMIVYKSVIVSKSISTAINLSKQNYERFVNETSEGSTTPSTPKTTEKSQYSNLLENECRFPSLIPWEFDIQHLSPVAAPILCPKNMSNLATFDEDGYLLIHNDLDENFRRKSFKNVMCNVSKLVGGLRPNQKVALEIPMNLTLKMTSKTKINVDQFVVRCYDKLKENGTNIETEVLIYQRGFAGFANQETNKPTLAKANPKAPSLVVLVLDSTSRNQFLRHAPKSWSYMNQLGFMTLNGYTKVGDNSGVNLLPIVAGLTAETQVGEDGRGVLKKTEVPVQHEKYEHLWDLFKKRNCVTMINDDIMHPSRGLFAYHYHKGFAKPPTNYYFRPFEIFNVKQQVKPKLGECTVHGVPVMTQHFDLFEKFSRAYKDYCHFSFNFFTTLTHDHAYQLEAVDEQIRDILETFNALGVMNNTAVVIMGDHGNRIGGIQHTYTGRIEERAPLFSLYLPEEFKKAHPEFEKNFNFNANRLTSNYDIYRTLKEIALAGQEDKEASKYRGYNLFREQVPTNRKCSEAGIPENFCLCMQKDPLPKFNQTSKQYTLLKQRISSKLKEYGCINITNINFLEDILQTHSISDMARKGMRSPPANETQIPPRMFKEQRFIYTYITTTTTNEHPLRLMVEVKYYPKEEVMDVISTPILVTEDNKPIGISITDVCKN</sequence>
<dbReference type="PANTHER" id="PTHR10974:SF6">
    <property type="entry name" value="PROTEIN CBG19234"/>
    <property type="match status" value="1"/>
</dbReference>
<dbReference type="PANTHER" id="PTHR10974">
    <property type="entry name" value="FI08016P-RELATED"/>
    <property type="match status" value="1"/>
</dbReference>
<comment type="caution">
    <text evidence="1">The sequence shown here is derived from an EMBL/GenBank/DDBJ whole genome shotgun (WGS) entry which is preliminary data.</text>
</comment>